<sequence length="389" mass="43143">MRTGKAFMAFFVLYMILGLVFSRISFAEEEKKDGYFTVYEEKTNKKIFTTARVVNVGDEYLDEDNNLYEIFKVEGDRGYARFKEKVDIEKALSALQDVEDESALKTSRLQGKRLVAIYHTHSDESYVPTDGKASIPYKGGIFKVGEALKEALERRGITVIHSNQPHDPHDAAAYQRSRRTAMELLKKGPDALIDIHRDAVPAEEYSGHVNGQPIAKIRLVVGRQNPQIQSINNFAWQLKAVADKKYPGLMKGIFYGKGSYNQDLFPRTILVEAGTYTNHRDKAQEGVEILADVIATTLYGSDYQKKAAPGTGGTTQVPGEGGSAVKNILWIIIFGAIGFIAYLLVSTGGWKELSSKLGRFMGSEFTNFLGSLKSKERGGNRGDRAGDEG</sequence>
<dbReference type="NCBIfam" id="TIGR02867">
    <property type="entry name" value="spore_II_P"/>
    <property type="match status" value="1"/>
</dbReference>
<proteinExistence type="predicted"/>
<keyword evidence="3" id="KW-1185">Reference proteome</keyword>
<gene>
    <name evidence="2" type="ORF">LZ11_01245</name>
</gene>
<reference evidence="2 3" key="1">
    <citation type="submission" date="2019-07" db="EMBL/GenBank/DDBJ databases">
        <title>Genomic Encyclopedia of Type Strains, Phase I: the one thousand microbial genomes (KMG-I) project.</title>
        <authorList>
            <person name="Kyrpides N."/>
        </authorList>
    </citation>
    <scope>NUCLEOTIDE SEQUENCE [LARGE SCALE GENOMIC DNA]</scope>
    <source>
        <strain evidence="2 3">DSM 16647</strain>
    </source>
</reference>
<evidence type="ECO:0000313" key="2">
    <source>
        <dbReference type="EMBL" id="TYP54922.1"/>
    </source>
</evidence>
<comment type="caution">
    <text evidence="2">The sequence shown here is derived from an EMBL/GenBank/DDBJ whole genome shotgun (WGS) entry which is preliminary data.</text>
</comment>
<dbReference type="OrthoDB" id="1633470at2"/>
<keyword evidence="1" id="KW-0472">Membrane</keyword>
<name>A0A5S5ATB2_9FIRM</name>
<evidence type="ECO:0000256" key="1">
    <source>
        <dbReference type="SAM" id="Phobius"/>
    </source>
</evidence>
<evidence type="ECO:0000313" key="3">
    <source>
        <dbReference type="Proteomes" id="UP000322294"/>
    </source>
</evidence>
<organism evidence="2 3">
    <name type="scientific">Thermosediminibacter litoriperuensis</name>
    <dbReference type="NCBI Taxonomy" id="291989"/>
    <lineage>
        <taxon>Bacteria</taxon>
        <taxon>Bacillati</taxon>
        <taxon>Bacillota</taxon>
        <taxon>Clostridia</taxon>
        <taxon>Thermosediminibacterales</taxon>
        <taxon>Thermosediminibacteraceae</taxon>
        <taxon>Thermosediminibacter</taxon>
    </lineage>
</organism>
<keyword evidence="1" id="KW-0812">Transmembrane</keyword>
<keyword evidence="1" id="KW-1133">Transmembrane helix</keyword>
<feature type="transmembrane region" description="Helical" evidence="1">
    <location>
        <begin position="328"/>
        <end position="350"/>
    </location>
</feature>
<dbReference type="Proteomes" id="UP000322294">
    <property type="component" value="Unassembled WGS sequence"/>
</dbReference>
<dbReference type="InterPro" id="IPR010897">
    <property type="entry name" value="Spore_II_P"/>
</dbReference>
<protein>
    <submittedName>
        <fullName evidence="2">Stage II sporulation protein P</fullName>
    </submittedName>
</protein>
<dbReference type="RefSeq" id="WP_148867010.1">
    <property type="nucleotide sequence ID" value="NZ_VNHO01000011.1"/>
</dbReference>
<dbReference type="EMBL" id="VNHO01000011">
    <property type="protein sequence ID" value="TYP54922.1"/>
    <property type="molecule type" value="Genomic_DNA"/>
</dbReference>
<accession>A0A5S5ATB2</accession>
<dbReference type="Pfam" id="PF07454">
    <property type="entry name" value="SpoIIP"/>
    <property type="match status" value="1"/>
</dbReference>
<dbReference type="AlphaFoldDB" id="A0A5S5ATB2"/>